<dbReference type="Proteomes" id="UP000068016">
    <property type="component" value="Unassembled WGS sequence"/>
</dbReference>
<sequence length="170" mass="18580">MTGLVLTHPTRQEKAIVDYPAQVRWFPSGDDFRRMMNWQATIEPGHPPPGYDDEHDGTPATKPPLQLEVRPSIAIPATVVTHGSAQQAIEALARELGCVHNTMVASNSGWFVPGRPTAYVSPYDAIKALVDNLKQGGTVYIAPREPTRPARVERPVMESDKGESPQGGLF</sequence>
<feature type="region of interest" description="Disordered" evidence="1">
    <location>
        <begin position="40"/>
        <end position="60"/>
    </location>
</feature>
<accession>A0A108E838</accession>
<gene>
    <name evidence="2" type="ORF">WT83_27425</name>
</gene>
<comment type="caution">
    <text evidence="2">The sequence shown here is derived from an EMBL/GenBank/DDBJ whole genome shotgun (WGS) entry which is preliminary data.</text>
</comment>
<evidence type="ECO:0000256" key="1">
    <source>
        <dbReference type="SAM" id="MobiDB-lite"/>
    </source>
</evidence>
<feature type="region of interest" description="Disordered" evidence="1">
    <location>
        <begin position="146"/>
        <end position="170"/>
    </location>
</feature>
<proteinExistence type="predicted"/>
<evidence type="ECO:0000313" key="3">
    <source>
        <dbReference type="Proteomes" id="UP000068016"/>
    </source>
</evidence>
<protein>
    <submittedName>
        <fullName evidence="2">Uncharacterized protein</fullName>
    </submittedName>
</protein>
<dbReference type="AlphaFoldDB" id="A0A108E838"/>
<name>A0A108E838_9BURK</name>
<evidence type="ECO:0000313" key="2">
    <source>
        <dbReference type="EMBL" id="KWN06415.1"/>
    </source>
</evidence>
<feature type="compositionally biased region" description="Basic and acidic residues" evidence="1">
    <location>
        <begin position="146"/>
        <end position="163"/>
    </location>
</feature>
<organism evidence="2 3">
    <name type="scientific">Burkholderia territorii</name>
    <dbReference type="NCBI Taxonomy" id="1503055"/>
    <lineage>
        <taxon>Bacteria</taxon>
        <taxon>Pseudomonadati</taxon>
        <taxon>Pseudomonadota</taxon>
        <taxon>Betaproteobacteria</taxon>
        <taxon>Burkholderiales</taxon>
        <taxon>Burkholderiaceae</taxon>
        <taxon>Burkholderia</taxon>
        <taxon>Burkholderia cepacia complex</taxon>
    </lineage>
</organism>
<dbReference type="EMBL" id="LPLZ01000074">
    <property type="protein sequence ID" value="KWN06415.1"/>
    <property type="molecule type" value="Genomic_DNA"/>
</dbReference>
<reference evidence="2 3" key="1">
    <citation type="submission" date="2015-11" db="EMBL/GenBank/DDBJ databases">
        <title>Expanding the genomic diversity of Burkholderia species for the development of highly accurate diagnostics.</title>
        <authorList>
            <person name="Sahl J."/>
            <person name="Keim P."/>
            <person name="Wagner D."/>
        </authorList>
    </citation>
    <scope>NUCLEOTIDE SEQUENCE [LARGE SCALE GENOMIC DNA]</scope>
    <source>
        <strain evidence="2 3">MSMB793WGS</strain>
    </source>
</reference>